<dbReference type="PANTHER" id="PTHR10996:SF114">
    <property type="entry name" value="GLYOXYLATE_HYDROXYPYRUVATE REDUCTASE A"/>
    <property type="match status" value="1"/>
</dbReference>
<sequence>MKNNQASRLTAKRTSTSPYFSPTFNQLEQESLNQYIDMLPSDSGVLSDILITNTHTNFDLLSGEQVDNLKLIIHPNSGYDNFPVDFVKGSKAPIVIGSTIRAQAVAQYILSSLFSHFASIPTHTKWDVERKWPRKLISDLKITIIGFGHIGKILHTTLAPMVKELNVYDPFENLTQLNNKNSDVVILACGLNSKSRHIIDKNFLNAMKDTALIINAARGELIKTHDLVNFLKANDEAYAVLDVFEKEPNNFTDFVDLTNIKLTSHIAGVYKNIDLHTIDFETEVVSDFLELTSFDFNNKYQKMILQNKLRPEIGII</sequence>
<dbReference type="InterPro" id="IPR006140">
    <property type="entry name" value="D-isomer_DH_NAD-bd"/>
</dbReference>
<dbReference type="InterPro" id="IPR036291">
    <property type="entry name" value="NAD(P)-bd_dom_sf"/>
</dbReference>
<feature type="domain" description="D-isomer specific 2-hydroxyacid dehydrogenase NAD-binding" evidence="2">
    <location>
        <begin position="124"/>
        <end position="267"/>
    </location>
</feature>
<dbReference type="Proteomes" id="UP001302274">
    <property type="component" value="Unassembled WGS sequence"/>
</dbReference>
<dbReference type="Gene3D" id="3.40.50.720">
    <property type="entry name" value="NAD(P)-binding Rossmann-like Domain"/>
    <property type="match status" value="2"/>
</dbReference>
<evidence type="ECO:0000256" key="1">
    <source>
        <dbReference type="ARBA" id="ARBA00023002"/>
    </source>
</evidence>
<name>A0ABU5VTC2_9BACT</name>
<dbReference type="Pfam" id="PF02826">
    <property type="entry name" value="2-Hacid_dh_C"/>
    <property type="match status" value="1"/>
</dbReference>
<dbReference type="RefSeq" id="WP_323575993.1">
    <property type="nucleotide sequence ID" value="NZ_JAYGJQ010000001.1"/>
</dbReference>
<protein>
    <submittedName>
        <fullName evidence="3">NAD(P)-dependent oxidoreductase</fullName>
    </submittedName>
</protein>
<dbReference type="SUPFAM" id="SSF52283">
    <property type="entry name" value="Formate/glycerate dehydrogenase catalytic domain-like"/>
    <property type="match status" value="1"/>
</dbReference>
<dbReference type="EMBL" id="JAYGJQ010000001">
    <property type="protein sequence ID" value="MEA9356302.1"/>
    <property type="molecule type" value="Genomic_DNA"/>
</dbReference>
<dbReference type="InterPro" id="IPR050223">
    <property type="entry name" value="D-isomer_2-hydroxyacid_DH"/>
</dbReference>
<comment type="caution">
    <text evidence="3">The sequence shown here is derived from an EMBL/GenBank/DDBJ whole genome shotgun (WGS) entry which is preliminary data.</text>
</comment>
<organism evidence="3 4">
    <name type="scientific">Bacteriovorax antarcticus</name>
    <dbReference type="NCBI Taxonomy" id="3088717"/>
    <lineage>
        <taxon>Bacteria</taxon>
        <taxon>Pseudomonadati</taxon>
        <taxon>Bdellovibrionota</taxon>
        <taxon>Bacteriovoracia</taxon>
        <taxon>Bacteriovoracales</taxon>
        <taxon>Bacteriovoracaceae</taxon>
        <taxon>Bacteriovorax</taxon>
    </lineage>
</organism>
<gene>
    <name evidence="3" type="ORF">SHI21_08820</name>
</gene>
<accession>A0ABU5VTC2</accession>
<dbReference type="PANTHER" id="PTHR10996">
    <property type="entry name" value="2-HYDROXYACID DEHYDROGENASE-RELATED"/>
    <property type="match status" value="1"/>
</dbReference>
<dbReference type="SUPFAM" id="SSF51735">
    <property type="entry name" value="NAD(P)-binding Rossmann-fold domains"/>
    <property type="match status" value="1"/>
</dbReference>
<keyword evidence="1" id="KW-0560">Oxidoreductase</keyword>
<evidence type="ECO:0000313" key="3">
    <source>
        <dbReference type="EMBL" id="MEA9356302.1"/>
    </source>
</evidence>
<keyword evidence="4" id="KW-1185">Reference proteome</keyword>
<reference evidence="3 4" key="1">
    <citation type="submission" date="2023-11" db="EMBL/GenBank/DDBJ databases">
        <title>A Novel Polar Bacteriovorax (B. antarcticus) Isolated from the Biocrust in Antarctica.</title>
        <authorList>
            <person name="Mun W."/>
            <person name="Choi S.Y."/>
            <person name="Mitchell R.J."/>
        </authorList>
    </citation>
    <scope>NUCLEOTIDE SEQUENCE [LARGE SCALE GENOMIC DNA]</scope>
    <source>
        <strain evidence="3 4">PP10</strain>
    </source>
</reference>
<evidence type="ECO:0000313" key="4">
    <source>
        <dbReference type="Proteomes" id="UP001302274"/>
    </source>
</evidence>
<proteinExistence type="predicted"/>
<evidence type="ECO:0000259" key="2">
    <source>
        <dbReference type="Pfam" id="PF02826"/>
    </source>
</evidence>